<accession>A0A915I408</accession>
<dbReference type="Proteomes" id="UP000887565">
    <property type="component" value="Unplaced"/>
</dbReference>
<evidence type="ECO:0000313" key="2">
    <source>
        <dbReference type="WBParaSite" id="nRc.2.0.1.t08159-RA"/>
    </source>
</evidence>
<name>A0A915I408_ROMCU</name>
<protein>
    <submittedName>
        <fullName evidence="2">Uncharacterized protein</fullName>
    </submittedName>
</protein>
<dbReference type="AlphaFoldDB" id="A0A915I408"/>
<evidence type="ECO:0000313" key="1">
    <source>
        <dbReference type="Proteomes" id="UP000887565"/>
    </source>
</evidence>
<reference evidence="2" key="1">
    <citation type="submission" date="2022-11" db="UniProtKB">
        <authorList>
            <consortium name="WormBaseParasite"/>
        </authorList>
    </citation>
    <scope>IDENTIFICATION</scope>
</reference>
<sequence>MYNTVKDMDFSKLDQAFKLKKDKNQLGCQNRVHKAFKERFFINKLLRFTVLGSFIIPKTAITCKAVYGLDCMSFRGSECFGNVIALVKKSVAFSTEWVQETIDRLKQAKGVCEW</sequence>
<keyword evidence="1" id="KW-1185">Reference proteome</keyword>
<proteinExistence type="predicted"/>
<organism evidence="1 2">
    <name type="scientific">Romanomermis culicivorax</name>
    <name type="common">Nematode worm</name>
    <dbReference type="NCBI Taxonomy" id="13658"/>
    <lineage>
        <taxon>Eukaryota</taxon>
        <taxon>Metazoa</taxon>
        <taxon>Ecdysozoa</taxon>
        <taxon>Nematoda</taxon>
        <taxon>Enoplea</taxon>
        <taxon>Dorylaimia</taxon>
        <taxon>Mermithida</taxon>
        <taxon>Mermithoidea</taxon>
        <taxon>Mermithidae</taxon>
        <taxon>Romanomermis</taxon>
    </lineage>
</organism>
<dbReference type="WBParaSite" id="nRc.2.0.1.t08159-RA">
    <property type="protein sequence ID" value="nRc.2.0.1.t08159-RA"/>
    <property type="gene ID" value="nRc.2.0.1.g08159"/>
</dbReference>